<dbReference type="InterPro" id="IPR007527">
    <property type="entry name" value="Znf_SWIM"/>
</dbReference>
<dbReference type="RefSeq" id="WP_406694961.1">
    <property type="nucleotide sequence ID" value="NZ_CP155447.1"/>
</dbReference>
<reference evidence="4" key="1">
    <citation type="submission" date="2024-05" db="EMBL/GenBank/DDBJ databases">
        <title>Planctomycetes of the genus Singulisphaera possess chitinolytic capabilities.</title>
        <authorList>
            <person name="Ivanova A."/>
        </authorList>
    </citation>
    <scope>NUCLEOTIDE SEQUENCE</scope>
    <source>
        <strain evidence="4">Ch08T</strain>
    </source>
</reference>
<evidence type="ECO:0000256" key="2">
    <source>
        <dbReference type="SAM" id="MobiDB-lite"/>
    </source>
</evidence>
<organism evidence="4">
    <name type="scientific">Singulisphaera sp. Ch08</name>
    <dbReference type="NCBI Taxonomy" id="3120278"/>
    <lineage>
        <taxon>Bacteria</taxon>
        <taxon>Pseudomonadati</taxon>
        <taxon>Planctomycetota</taxon>
        <taxon>Planctomycetia</taxon>
        <taxon>Isosphaerales</taxon>
        <taxon>Isosphaeraceae</taxon>
        <taxon>Singulisphaera</taxon>
    </lineage>
</organism>
<keyword evidence="1" id="KW-0863">Zinc-finger</keyword>
<dbReference type="AlphaFoldDB" id="A0AAU7CAF9"/>
<name>A0AAU7CAF9_9BACT</name>
<dbReference type="Pfam" id="PF04434">
    <property type="entry name" value="SWIM"/>
    <property type="match status" value="1"/>
</dbReference>
<dbReference type="PROSITE" id="PS50966">
    <property type="entry name" value="ZF_SWIM"/>
    <property type="match status" value="1"/>
</dbReference>
<sequence length="628" mass="69999">MSDETPSEEKAPSTPSPEPAEPEHVEVNLAYAGASTLVASGATAELTLAGNIRRPPVRFEATLKDPLRFREAMSALYAVVGSDYRYVPKDRTAYVAFLRMRRESASQGLWQAQRAYFSWLLRNDPLAYLILDPVITVHPDQVFFEVFSKDEGAYAKLGIDRDAFDQTAEPTHGTTNIDFSQALFAGLQQMRSYRETRLSLGRDGVKLATAAVGEVLEKQIRVPDSWLRGFLQVQSAAALPMDSFSLAPIDLYNVLCQLRLQADRKGQRRGLRIELVPGEVPRLVMEPWDLVVPSTSGIYKGKSAKVVRVWGRRRLSALRRFLPFVDQIDVSLLGSGLPSFWILRGGGFSLTLGLTGFTAANWSQAVNFDLLLPRKTKSTPVLDAVLAHLEKHWSAGAGELAKSTGLKWPALLEALQLGCQQGKLMYDLAANVYRLRPLTEDPLDLTRLEYRNPRERIAHDLVVRRGAVKIVTENRIPASGLELTGKVVVEEDRREYRPQLLMADEGQVTRADCTCPAFRKQGLKAGPCVHLIALRLAYAEQEAKRLKGGDAKQVVTVETRTYSRRDPNGEEVHQVSLERRRLRIRWGRAGVPPRLQTLTFDTLDEARTAYLARIGELDARGFLDATAG</sequence>
<feature type="domain" description="SWIM-type" evidence="3">
    <location>
        <begin position="496"/>
        <end position="539"/>
    </location>
</feature>
<evidence type="ECO:0000259" key="3">
    <source>
        <dbReference type="PROSITE" id="PS50966"/>
    </source>
</evidence>
<feature type="region of interest" description="Disordered" evidence="2">
    <location>
        <begin position="1"/>
        <end position="22"/>
    </location>
</feature>
<evidence type="ECO:0000256" key="1">
    <source>
        <dbReference type="PROSITE-ProRule" id="PRU00325"/>
    </source>
</evidence>
<gene>
    <name evidence="4" type="ORF">V5E97_28355</name>
</gene>
<protein>
    <submittedName>
        <fullName evidence="4">SWIM zinc finger family protein</fullName>
    </submittedName>
</protein>
<keyword evidence="1" id="KW-0862">Zinc</keyword>
<proteinExistence type="predicted"/>
<accession>A0AAU7CAF9</accession>
<keyword evidence="1" id="KW-0479">Metal-binding</keyword>
<dbReference type="GO" id="GO:0008270">
    <property type="term" value="F:zinc ion binding"/>
    <property type="evidence" value="ECO:0007669"/>
    <property type="project" value="UniProtKB-KW"/>
</dbReference>
<dbReference type="EMBL" id="CP155447">
    <property type="protein sequence ID" value="XBH02219.1"/>
    <property type="molecule type" value="Genomic_DNA"/>
</dbReference>
<evidence type="ECO:0000313" key="4">
    <source>
        <dbReference type="EMBL" id="XBH02219.1"/>
    </source>
</evidence>